<dbReference type="Proteomes" id="UP000029431">
    <property type="component" value="Chromosome"/>
</dbReference>
<organism evidence="1 2">
    <name type="scientific">Paenibacillus larvae subsp. larvae DSM 25430</name>
    <dbReference type="NCBI Taxonomy" id="697284"/>
    <lineage>
        <taxon>Bacteria</taxon>
        <taxon>Bacillati</taxon>
        <taxon>Bacillota</taxon>
        <taxon>Bacilli</taxon>
        <taxon>Bacillales</taxon>
        <taxon>Paenibacillaceae</taxon>
        <taxon>Paenibacillus</taxon>
    </lineage>
</organism>
<proteinExistence type="predicted"/>
<dbReference type="EMBL" id="CP003355">
    <property type="protein sequence ID" value="AHD07114.1"/>
    <property type="molecule type" value="Genomic_DNA"/>
</dbReference>
<dbReference type="KEGG" id="plv:ERIC2_c33790"/>
<accession>V9WB56</accession>
<evidence type="ECO:0000313" key="2">
    <source>
        <dbReference type="Proteomes" id="UP000029431"/>
    </source>
</evidence>
<reference evidence="1 2" key="1">
    <citation type="journal article" date="2014" name="PLoS ONE">
        <title>How to Kill the Honey Bee Larva: Genomic Potential and Virulence Mechanisms of Paenibacillus larvae.</title>
        <authorList>
            <person name="Djukic M."/>
            <person name="Brzuszkiewicz E."/>
            <person name="Funfhaus A."/>
            <person name="Voss J."/>
            <person name="Gollnow K."/>
            <person name="Poppinga L."/>
            <person name="Liesegang H."/>
            <person name="Garcia-Gonzalez E."/>
            <person name="Genersch E."/>
            <person name="Daniel R."/>
        </authorList>
    </citation>
    <scope>NUCLEOTIDE SEQUENCE [LARGE SCALE GENOMIC DNA]</scope>
    <source>
        <strain evidence="1 2">DSM 25430</strain>
    </source>
</reference>
<dbReference type="HOGENOM" id="CLU_2555064_0_0_9"/>
<sequence length="82" mass="9481">MDIRWSRSYRQGGYRSGGYRPDSFWGRRDWRNGLWCCCRCQSRIGSDSDNGGCSQVDIKFSAKPCSTNRSSLMFVHNPELSF</sequence>
<gene>
    <name evidence="1" type="ORF">ERIC2_c33790</name>
</gene>
<dbReference type="AlphaFoldDB" id="V9WB56"/>
<protein>
    <submittedName>
        <fullName evidence="1">Uncharacterized protein</fullName>
    </submittedName>
</protein>
<evidence type="ECO:0000313" key="1">
    <source>
        <dbReference type="EMBL" id="AHD07114.1"/>
    </source>
</evidence>
<keyword evidence="2" id="KW-1185">Reference proteome</keyword>
<name>V9WB56_9BACL</name>